<evidence type="ECO:0000313" key="1">
    <source>
        <dbReference type="EMBL" id="TBU08442.1"/>
    </source>
</evidence>
<dbReference type="EMBL" id="PIXR01000182">
    <property type="protein sequence ID" value="TBU08442.1"/>
    <property type="molecule type" value="Genomic_DNA"/>
</dbReference>
<reference evidence="1 2" key="1">
    <citation type="submission" date="2017-12" db="EMBL/GenBank/DDBJ databases">
        <authorList>
            <person name="Pombert J.-F."/>
            <person name="Haag K.L."/>
            <person name="Ebert D."/>
        </authorList>
    </citation>
    <scope>NUCLEOTIDE SEQUENCE [LARGE SCALE GENOMIC DNA]</scope>
    <source>
        <strain evidence="1">IL-BN-2</strain>
    </source>
</reference>
<evidence type="ECO:0000313" key="2">
    <source>
        <dbReference type="Proteomes" id="UP000293045"/>
    </source>
</evidence>
<sequence>MGINAKLEDQEEAWDIFRTKILTIAEEICGNMNQGIKEKRSRWKEYKGFSSNENYLDCKNQQIKVTNAVREAEKTGCGKFGQFLHGNFF</sequence>
<proteinExistence type="predicted"/>
<organism evidence="1 2">
    <name type="scientific">Hamiltosporidium magnivora</name>
    <dbReference type="NCBI Taxonomy" id="148818"/>
    <lineage>
        <taxon>Eukaryota</taxon>
        <taxon>Fungi</taxon>
        <taxon>Fungi incertae sedis</taxon>
        <taxon>Microsporidia</taxon>
        <taxon>Dubosqiidae</taxon>
        <taxon>Hamiltosporidium</taxon>
    </lineage>
</organism>
<dbReference type="AlphaFoldDB" id="A0A4V2JWL5"/>
<gene>
    <name evidence="1" type="ORF">CWI39_0182p0010</name>
</gene>
<protein>
    <submittedName>
        <fullName evidence="1">Uncharacterized protein</fullName>
    </submittedName>
</protein>
<dbReference type="VEuPathDB" id="MicrosporidiaDB:CWI39_0182p0010"/>
<name>A0A4V2JWL5_9MICR</name>
<comment type="caution">
    <text evidence="1">The sequence shown here is derived from an EMBL/GenBank/DDBJ whole genome shotgun (WGS) entry which is preliminary data.</text>
</comment>
<dbReference type="Proteomes" id="UP000293045">
    <property type="component" value="Unassembled WGS sequence"/>
</dbReference>
<accession>A0A4V2JWL5</accession>